<keyword evidence="1" id="KW-0418">Kinase</keyword>
<sequence length="640" mass="69221">MAPELRAGGEPTAASDQYALCLTLKECLGRVPRRLERIVRRGLAEKPADRYPTMDALVGALAAATEPRWPRVAGLLAFAAVVAAAVVWALPEAPQPPVVDAVDPCDEPRARMEGLWNPARKQRLRADIIDGGLARGELLSERLQARLDEQARRWIEMRTQLCRDAGEDRAIAARRIACLEEGYDELDEFLATVGQAERAVLQQVEWLSYGLTSPARCAADAPISLLPSPDPAVREEVARARRELREASAMADDGRLDGALASVRAIEATARRVGYVPLEAAALSDEANMLMMSGDLAGSRARLEAAVELAEASGDDTRRAMVLVNLVVLVGVGYWDPDTALAYAARARPLVERLQLPILAGELWRAEGQALLYKGDAVQARDRLERALDVWDRTLVGDHDATMATLNFLGATVQQLGAWEAADDYQRRAHEMATRLHGEHHPTTAAFLRDWANNVLNRAEAAEAPDERERLGRLALAKADRAVGDLEASLGPENPEVAQGQLTRCRTLWVLQELGSAASACEQALAVLRRAHGADSPLLTESLLVLGVVQHARGELGPAHAALAEALTRGATGDPTLLADVQFELAKVLGQLGQSRRAVELARTARPALAADARTGKTLAELDAWLAARRPARRARPPAK</sequence>
<reference evidence="1" key="1">
    <citation type="submission" date="2022-11" db="EMBL/GenBank/DDBJ databases">
        <title>Minimal conservation of predation-associated metabolite biosynthetic gene clusters underscores biosynthetic potential of Myxococcota including descriptions for ten novel species: Archangium lansinium sp. nov., Myxococcus landrumus sp. nov., Nannocystis bai.</title>
        <authorList>
            <person name="Ahearne A."/>
            <person name="Stevens C."/>
            <person name="Phillips K."/>
        </authorList>
    </citation>
    <scope>NUCLEOTIDE SEQUENCE</scope>
    <source>
        <strain evidence="1">Na p29</strain>
    </source>
</reference>
<dbReference type="AlphaFoldDB" id="A0A9X3EYP9"/>
<dbReference type="Gene3D" id="1.25.40.10">
    <property type="entry name" value="Tetratricopeptide repeat domain"/>
    <property type="match status" value="3"/>
</dbReference>
<proteinExistence type="predicted"/>
<dbReference type="GO" id="GO:0016301">
    <property type="term" value="F:kinase activity"/>
    <property type="evidence" value="ECO:0007669"/>
    <property type="project" value="UniProtKB-KW"/>
</dbReference>
<dbReference type="Proteomes" id="UP001150924">
    <property type="component" value="Unassembled WGS sequence"/>
</dbReference>
<dbReference type="Gene3D" id="1.10.510.10">
    <property type="entry name" value="Transferase(Phosphotransferase) domain 1"/>
    <property type="match status" value="1"/>
</dbReference>
<dbReference type="SUPFAM" id="SSF48452">
    <property type="entry name" value="TPR-like"/>
    <property type="match status" value="2"/>
</dbReference>
<comment type="caution">
    <text evidence="1">The sequence shown here is derived from an EMBL/GenBank/DDBJ whole genome shotgun (WGS) entry which is preliminary data.</text>
</comment>
<keyword evidence="1" id="KW-0808">Transferase</keyword>
<dbReference type="RefSeq" id="WP_267770737.1">
    <property type="nucleotide sequence ID" value="NZ_JAPNKE010000002.1"/>
</dbReference>
<dbReference type="InterPro" id="IPR011990">
    <property type="entry name" value="TPR-like_helical_dom_sf"/>
</dbReference>
<keyword evidence="2" id="KW-1185">Reference proteome</keyword>
<organism evidence="1 2">
    <name type="scientific">Nannocystis pusilla</name>
    <dbReference type="NCBI Taxonomy" id="889268"/>
    <lineage>
        <taxon>Bacteria</taxon>
        <taxon>Pseudomonadati</taxon>
        <taxon>Myxococcota</taxon>
        <taxon>Polyangia</taxon>
        <taxon>Nannocystales</taxon>
        <taxon>Nannocystaceae</taxon>
        <taxon>Nannocystis</taxon>
    </lineage>
</organism>
<name>A0A9X3EYP9_9BACT</name>
<accession>A0A9X3EYP9</accession>
<dbReference type="Pfam" id="PF13424">
    <property type="entry name" value="TPR_12"/>
    <property type="match status" value="1"/>
</dbReference>
<evidence type="ECO:0000313" key="2">
    <source>
        <dbReference type="Proteomes" id="UP001150924"/>
    </source>
</evidence>
<protein>
    <submittedName>
        <fullName evidence="1">Tetratricopeptide repeat-containing serine/threonine-protein kinase</fullName>
    </submittedName>
</protein>
<gene>
    <name evidence="1" type="ORF">OV079_21520</name>
</gene>
<dbReference type="EMBL" id="JAPNKE010000002">
    <property type="protein sequence ID" value="MCY1008088.1"/>
    <property type="molecule type" value="Genomic_DNA"/>
</dbReference>
<evidence type="ECO:0000313" key="1">
    <source>
        <dbReference type="EMBL" id="MCY1008088.1"/>
    </source>
</evidence>